<reference evidence="1" key="1">
    <citation type="submission" date="2024-03" db="EMBL/GenBank/DDBJ databases">
        <title>WGS assembly of Saponaria officinalis var. Norfolk2.</title>
        <authorList>
            <person name="Jenkins J."/>
            <person name="Shu S."/>
            <person name="Grimwood J."/>
            <person name="Barry K."/>
            <person name="Goodstein D."/>
            <person name="Schmutz J."/>
            <person name="Leebens-Mack J."/>
            <person name="Osbourn A."/>
        </authorList>
    </citation>
    <scope>NUCLEOTIDE SEQUENCE [LARGE SCALE GENOMIC DNA]</scope>
    <source>
        <strain evidence="1">JIC</strain>
    </source>
</reference>
<name>A0AAW1LJP7_SAPOF</name>
<organism evidence="1 2">
    <name type="scientific">Saponaria officinalis</name>
    <name type="common">Common soapwort</name>
    <name type="synonym">Lychnis saponaria</name>
    <dbReference type="NCBI Taxonomy" id="3572"/>
    <lineage>
        <taxon>Eukaryota</taxon>
        <taxon>Viridiplantae</taxon>
        <taxon>Streptophyta</taxon>
        <taxon>Embryophyta</taxon>
        <taxon>Tracheophyta</taxon>
        <taxon>Spermatophyta</taxon>
        <taxon>Magnoliopsida</taxon>
        <taxon>eudicotyledons</taxon>
        <taxon>Gunneridae</taxon>
        <taxon>Pentapetalae</taxon>
        <taxon>Caryophyllales</taxon>
        <taxon>Caryophyllaceae</taxon>
        <taxon>Caryophylleae</taxon>
        <taxon>Saponaria</taxon>
    </lineage>
</organism>
<protein>
    <submittedName>
        <fullName evidence="1">Uncharacterized protein</fullName>
    </submittedName>
</protein>
<evidence type="ECO:0000313" key="1">
    <source>
        <dbReference type="EMBL" id="KAK9733541.1"/>
    </source>
</evidence>
<evidence type="ECO:0000313" key="2">
    <source>
        <dbReference type="Proteomes" id="UP001443914"/>
    </source>
</evidence>
<keyword evidence="2" id="KW-1185">Reference proteome</keyword>
<comment type="caution">
    <text evidence="1">The sequence shown here is derived from an EMBL/GenBank/DDBJ whole genome shotgun (WGS) entry which is preliminary data.</text>
</comment>
<accession>A0AAW1LJP7</accession>
<dbReference type="Proteomes" id="UP001443914">
    <property type="component" value="Unassembled WGS sequence"/>
</dbReference>
<gene>
    <name evidence="1" type="ORF">RND81_04G074100</name>
</gene>
<dbReference type="AlphaFoldDB" id="A0AAW1LJP7"/>
<dbReference type="EMBL" id="JBDFQZ010000004">
    <property type="protein sequence ID" value="KAK9733541.1"/>
    <property type="molecule type" value="Genomic_DNA"/>
</dbReference>
<proteinExistence type="predicted"/>
<sequence length="265" mass="31362">MDVKARKIRMLILDDSWWEKVEYFLEFMKTIYQMIKFGDRDAPVLHLIYDMWDCMIEDIKVVIFKREGKYINHVLELRWNKSNTPLHCLAHSLVPKYYSINWLNDGRTIFQRVLPHQDLEVSTQRNLCFQRLFPDPIELRNVLKEYGSFSSGLDYFSQAHVIASRDEEEPISCVYENIKTVKRNRLTSTPAKDLVKVHNNLRLLDRQEDSYKTSPYKYWDIGGDKFDVDADISELADLTMDDPKLERVVYSLGYEADIEDLDTSI</sequence>